<dbReference type="SMART" id="SM00245">
    <property type="entry name" value="TSPc"/>
    <property type="match status" value="1"/>
</dbReference>
<dbReference type="InterPro" id="IPR001478">
    <property type="entry name" value="PDZ"/>
</dbReference>
<keyword evidence="4 5" id="KW-0720">Serine protease</keyword>
<dbReference type="GO" id="GO:0030288">
    <property type="term" value="C:outer membrane-bounded periplasmic space"/>
    <property type="evidence" value="ECO:0007669"/>
    <property type="project" value="TreeGrafter"/>
</dbReference>
<keyword evidence="3 5" id="KW-0378">Hydrolase</keyword>
<dbReference type="SUPFAM" id="SSF50156">
    <property type="entry name" value="PDZ domain-like"/>
    <property type="match status" value="1"/>
</dbReference>
<evidence type="ECO:0000313" key="8">
    <source>
        <dbReference type="Proteomes" id="UP000266441"/>
    </source>
</evidence>
<keyword evidence="2 5" id="KW-0645">Protease</keyword>
<dbReference type="CDD" id="cd07560">
    <property type="entry name" value="Peptidase_S41_CPP"/>
    <property type="match status" value="1"/>
</dbReference>
<comment type="similarity">
    <text evidence="1 5">Belongs to the peptidase S41A family.</text>
</comment>
<dbReference type="SUPFAM" id="SSF52096">
    <property type="entry name" value="ClpP/crotonase"/>
    <property type="match status" value="1"/>
</dbReference>
<dbReference type="InterPro" id="IPR029045">
    <property type="entry name" value="ClpP/crotonase-like_dom_sf"/>
</dbReference>
<reference evidence="7 8" key="1">
    <citation type="journal article" date="2015" name="Int. J. Syst. Evol. Microbiol.">
        <title>Mariniphaga sediminis sp. nov., isolated from coastal sediment.</title>
        <authorList>
            <person name="Wang F.Q."/>
            <person name="Shen Q.Y."/>
            <person name="Chen G.J."/>
            <person name="Du Z.J."/>
        </authorList>
    </citation>
    <scope>NUCLEOTIDE SEQUENCE [LARGE SCALE GENOMIC DNA]</scope>
    <source>
        <strain evidence="7 8">SY21</strain>
    </source>
</reference>
<dbReference type="AlphaFoldDB" id="A0A399D4F9"/>
<sequence>MNKKTTIILPLVVALSVAAGIIIGNLLKQNSQPALNSLSYSRPNKLTTIFQLIENGYVDSVNSSDIIEKTIPEILENLDPHTAYIPARNMKEVQEEMRGNFSGIGVQFSIQEDTVRVIEVIPGGPSSQVGILPGDRIVTVNDSVIAGTGVQNTTVLNLLRGEKNTKVTVGIIRKGYNNSLEFEIIRDNIPLFSVDVSYMIDDETGFIKVSRFSETTYDEFMQGMQKLQHAGAEKTIVDLRQNPGGSLSSVLQIVDEFLEKGEPILYTEGLNQPKKTYNASGKNRWKDMEVYVLIDEFSASASEIFAGAIQDNDRGLVIGRRSFGKGLVQEQIPLMDGSALRLTVARFYTPSGRCIQKSYEDGNEEYYHDLYARFSHQEQLFADSIQFNDSLKYYTMAGRTVYGGGGIMPDIFVPMDTSGNSAYFDLIYRKGLIYTFAYTYADQHRENLSALETAEEFDSFLTGQNVLNEFVTYAQEKGVAKDSKGLKQSGELISTQLKAYITRNIMGEEGFYPIIRQIDNTLLKAIEISKKDLLVENVSHDSIVSKIDHLRN</sequence>
<comment type="caution">
    <text evidence="7">The sequence shown here is derived from an EMBL/GenBank/DDBJ whole genome shotgun (WGS) entry which is preliminary data.</text>
</comment>
<dbReference type="PROSITE" id="PS50106">
    <property type="entry name" value="PDZ"/>
    <property type="match status" value="1"/>
</dbReference>
<dbReference type="GO" id="GO:0007165">
    <property type="term" value="P:signal transduction"/>
    <property type="evidence" value="ECO:0007669"/>
    <property type="project" value="TreeGrafter"/>
</dbReference>
<feature type="domain" description="PDZ" evidence="6">
    <location>
        <begin position="90"/>
        <end position="160"/>
    </location>
</feature>
<protein>
    <submittedName>
        <fullName evidence="7">S41 family peptidase</fullName>
    </submittedName>
</protein>
<evidence type="ECO:0000256" key="1">
    <source>
        <dbReference type="ARBA" id="ARBA00009179"/>
    </source>
</evidence>
<dbReference type="Gene3D" id="3.30.750.44">
    <property type="match status" value="1"/>
</dbReference>
<dbReference type="GO" id="GO:0004175">
    <property type="term" value="F:endopeptidase activity"/>
    <property type="evidence" value="ECO:0007669"/>
    <property type="project" value="TreeGrafter"/>
</dbReference>
<dbReference type="Pfam" id="PF13180">
    <property type="entry name" value="PDZ_2"/>
    <property type="match status" value="1"/>
</dbReference>
<dbReference type="GO" id="GO:0006508">
    <property type="term" value="P:proteolysis"/>
    <property type="evidence" value="ECO:0007669"/>
    <property type="project" value="UniProtKB-KW"/>
</dbReference>
<dbReference type="SMART" id="SM00228">
    <property type="entry name" value="PDZ"/>
    <property type="match status" value="1"/>
</dbReference>
<dbReference type="Pfam" id="PF03572">
    <property type="entry name" value="Peptidase_S41"/>
    <property type="match status" value="1"/>
</dbReference>
<dbReference type="InterPro" id="IPR005151">
    <property type="entry name" value="Tail-specific_protease"/>
</dbReference>
<dbReference type="InterPro" id="IPR004447">
    <property type="entry name" value="Peptidase_S41A"/>
</dbReference>
<proteinExistence type="inferred from homology"/>
<dbReference type="GO" id="GO:0008236">
    <property type="term" value="F:serine-type peptidase activity"/>
    <property type="evidence" value="ECO:0007669"/>
    <property type="project" value="UniProtKB-KW"/>
</dbReference>
<evidence type="ECO:0000256" key="5">
    <source>
        <dbReference type="RuleBase" id="RU004404"/>
    </source>
</evidence>
<dbReference type="NCBIfam" id="TIGR00225">
    <property type="entry name" value="prc"/>
    <property type="match status" value="1"/>
</dbReference>
<dbReference type="Gene3D" id="3.90.226.10">
    <property type="entry name" value="2-enoyl-CoA Hydratase, Chain A, domain 1"/>
    <property type="match status" value="1"/>
</dbReference>
<evidence type="ECO:0000256" key="4">
    <source>
        <dbReference type="ARBA" id="ARBA00022825"/>
    </source>
</evidence>
<dbReference type="RefSeq" id="WP_119349462.1">
    <property type="nucleotide sequence ID" value="NZ_QWET01000005.1"/>
</dbReference>
<dbReference type="PANTHER" id="PTHR32060:SF30">
    <property type="entry name" value="CARBOXY-TERMINAL PROCESSING PROTEASE CTPA"/>
    <property type="match status" value="1"/>
</dbReference>
<dbReference type="PANTHER" id="PTHR32060">
    <property type="entry name" value="TAIL-SPECIFIC PROTEASE"/>
    <property type="match status" value="1"/>
</dbReference>
<organism evidence="7 8">
    <name type="scientific">Mariniphaga sediminis</name>
    <dbReference type="NCBI Taxonomy" id="1628158"/>
    <lineage>
        <taxon>Bacteria</taxon>
        <taxon>Pseudomonadati</taxon>
        <taxon>Bacteroidota</taxon>
        <taxon>Bacteroidia</taxon>
        <taxon>Marinilabiliales</taxon>
        <taxon>Prolixibacteraceae</taxon>
        <taxon>Mariniphaga</taxon>
    </lineage>
</organism>
<dbReference type="Gene3D" id="2.30.42.10">
    <property type="match status" value="1"/>
</dbReference>
<evidence type="ECO:0000256" key="2">
    <source>
        <dbReference type="ARBA" id="ARBA00022670"/>
    </source>
</evidence>
<gene>
    <name evidence="7" type="ORF">D1164_08110</name>
</gene>
<evidence type="ECO:0000313" key="7">
    <source>
        <dbReference type="EMBL" id="RIH65621.1"/>
    </source>
</evidence>
<accession>A0A399D4F9</accession>
<evidence type="ECO:0000256" key="3">
    <source>
        <dbReference type="ARBA" id="ARBA00022801"/>
    </source>
</evidence>
<evidence type="ECO:0000259" key="6">
    <source>
        <dbReference type="PROSITE" id="PS50106"/>
    </source>
</evidence>
<dbReference type="EMBL" id="QWET01000005">
    <property type="protein sequence ID" value="RIH65621.1"/>
    <property type="molecule type" value="Genomic_DNA"/>
</dbReference>
<name>A0A399D4F9_9BACT</name>
<keyword evidence="8" id="KW-1185">Reference proteome</keyword>
<dbReference type="InterPro" id="IPR036034">
    <property type="entry name" value="PDZ_sf"/>
</dbReference>
<dbReference type="Proteomes" id="UP000266441">
    <property type="component" value="Unassembled WGS sequence"/>
</dbReference>
<dbReference type="CDD" id="cd06782">
    <property type="entry name" value="cpPDZ_CPP-like"/>
    <property type="match status" value="1"/>
</dbReference>
<dbReference type="OrthoDB" id="9812068at2"/>